<dbReference type="OrthoDB" id="1608002at2759"/>
<gene>
    <name evidence="7" type="ORF">J0S82_020595</name>
</gene>
<dbReference type="GO" id="GO:0004427">
    <property type="term" value="F:inorganic diphosphate phosphatase activity"/>
    <property type="evidence" value="ECO:0007669"/>
    <property type="project" value="UniProtKB-EC"/>
</dbReference>
<keyword evidence="5" id="KW-0378">Hydrolase</keyword>
<evidence type="ECO:0000256" key="5">
    <source>
        <dbReference type="ARBA" id="ARBA00022801"/>
    </source>
</evidence>
<evidence type="ECO:0000256" key="3">
    <source>
        <dbReference type="ARBA" id="ARBA00012146"/>
    </source>
</evidence>
<evidence type="ECO:0000256" key="1">
    <source>
        <dbReference type="ARBA" id="ARBA00001946"/>
    </source>
</evidence>
<accession>A0A8J6A0D0</accession>
<evidence type="ECO:0000256" key="4">
    <source>
        <dbReference type="ARBA" id="ARBA00022723"/>
    </source>
</evidence>
<protein>
    <recommendedName>
        <fullName evidence="3">inorganic diphosphatase</fullName>
        <ecNumber evidence="3">3.6.1.1</ecNumber>
    </recommendedName>
</protein>
<dbReference type="GO" id="GO:0006796">
    <property type="term" value="P:phosphate-containing compound metabolic process"/>
    <property type="evidence" value="ECO:0007669"/>
    <property type="project" value="InterPro"/>
</dbReference>
<dbReference type="PANTHER" id="PTHR10286">
    <property type="entry name" value="INORGANIC PYROPHOSPHATASE"/>
    <property type="match status" value="1"/>
</dbReference>
<proteinExistence type="inferred from homology"/>
<comment type="cofactor">
    <cofactor evidence="1">
        <name>Mg(2+)</name>
        <dbReference type="ChEBI" id="CHEBI:18420"/>
    </cofactor>
</comment>
<feature type="non-terminal residue" evidence="7">
    <location>
        <position position="148"/>
    </location>
</feature>
<dbReference type="GO" id="GO:0000287">
    <property type="term" value="F:magnesium ion binding"/>
    <property type="evidence" value="ECO:0007669"/>
    <property type="project" value="InterPro"/>
</dbReference>
<comment type="similarity">
    <text evidence="2">Belongs to the PPase family.</text>
</comment>
<dbReference type="Proteomes" id="UP000700334">
    <property type="component" value="Unassembled WGS sequence"/>
</dbReference>
<name>A0A8J6A0D0_GALPY</name>
<dbReference type="EMBL" id="JAGFMF010011876">
    <property type="protein sequence ID" value="KAG8510357.1"/>
    <property type="molecule type" value="Genomic_DNA"/>
</dbReference>
<keyword evidence="8" id="KW-1185">Reference proteome</keyword>
<evidence type="ECO:0000313" key="8">
    <source>
        <dbReference type="Proteomes" id="UP000700334"/>
    </source>
</evidence>
<dbReference type="InterPro" id="IPR008162">
    <property type="entry name" value="Pyrophosphatase"/>
</dbReference>
<evidence type="ECO:0000256" key="6">
    <source>
        <dbReference type="ARBA" id="ARBA00022842"/>
    </source>
</evidence>
<dbReference type="EC" id="3.6.1.1" evidence="3"/>
<sequence length="148" mass="16871">MEESDQPHSPAHRHFSKFNMVVEIPQWTNVKMVIATEESLSKIQRMPGSSLTCGIMVSSLRPGKSPIEKIRAQTAVEIMGETDHKLIAINVNDPKASKFHDIDNVKKYESSYLEVMLNCFRYQVDSHFLFSGEFKSKAFALEIMKPTH</sequence>
<reference evidence="7" key="1">
    <citation type="journal article" date="2021" name="Evol. Appl.">
        <title>The genome of the Pyrenean desman and the effects of bottlenecks and inbreeding on the genomic landscape of an endangered species.</title>
        <authorList>
            <person name="Escoda L."/>
            <person name="Castresana J."/>
        </authorList>
    </citation>
    <scope>NUCLEOTIDE SEQUENCE</scope>
    <source>
        <strain evidence="7">IBE-C5619</strain>
    </source>
</reference>
<comment type="caution">
    <text evidence="7">The sequence shown here is derived from an EMBL/GenBank/DDBJ whole genome shotgun (WGS) entry which is preliminary data.</text>
</comment>
<dbReference type="GO" id="GO:0005737">
    <property type="term" value="C:cytoplasm"/>
    <property type="evidence" value="ECO:0007669"/>
    <property type="project" value="InterPro"/>
</dbReference>
<organism evidence="7 8">
    <name type="scientific">Galemys pyrenaicus</name>
    <name type="common">Iberian desman</name>
    <name type="synonym">Pyrenean desman</name>
    <dbReference type="NCBI Taxonomy" id="202257"/>
    <lineage>
        <taxon>Eukaryota</taxon>
        <taxon>Metazoa</taxon>
        <taxon>Chordata</taxon>
        <taxon>Craniata</taxon>
        <taxon>Vertebrata</taxon>
        <taxon>Euteleostomi</taxon>
        <taxon>Mammalia</taxon>
        <taxon>Eutheria</taxon>
        <taxon>Laurasiatheria</taxon>
        <taxon>Eulipotyphla</taxon>
        <taxon>Talpidae</taxon>
        <taxon>Galemys</taxon>
    </lineage>
</organism>
<dbReference type="InterPro" id="IPR036649">
    <property type="entry name" value="Pyrophosphatase_sf"/>
</dbReference>
<keyword evidence="4" id="KW-0479">Metal-binding</keyword>
<dbReference type="SUPFAM" id="SSF50324">
    <property type="entry name" value="Inorganic pyrophosphatase"/>
    <property type="match status" value="1"/>
</dbReference>
<evidence type="ECO:0000256" key="2">
    <source>
        <dbReference type="ARBA" id="ARBA00006220"/>
    </source>
</evidence>
<evidence type="ECO:0000313" key="7">
    <source>
        <dbReference type="EMBL" id="KAG8510357.1"/>
    </source>
</evidence>
<dbReference type="AlphaFoldDB" id="A0A8J6A0D0"/>
<keyword evidence="6" id="KW-0460">Magnesium</keyword>
<dbReference type="Gene3D" id="3.90.80.10">
    <property type="entry name" value="Inorganic pyrophosphatase"/>
    <property type="match status" value="2"/>
</dbReference>